<feature type="transmembrane region" description="Helical" evidence="1">
    <location>
        <begin position="107"/>
        <end position="130"/>
    </location>
</feature>
<evidence type="ECO:0000313" key="2">
    <source>
        <dbReference type="EMBL" id="AYD89037.1"/>
    </source>
</evidence>
<accession>A0ABM6Z1B3</accession>
<gene>
    <name evidence="2" type="ORF">D5R93_01340</name>
</gene>
<evidence type="ECO:0000256" key="1">
    <source>
        <dbReference type="SAM" id="Phobius"/>
    </source>
</evidence>
<evidence type="ECO:0000313" key="3">
    <source>
        <dbReference type="Proteomes" id="UP000273001"/>
    </source>
</evidence>
<feature type="transmembrane region" description="Helical" evidence="1">
    <location>
        <begin position="136"/>
        <end position="154"/>
    </location>
</feature>
<dbReference type="Proteomes" id="UP000273001">
    <property type="component" value="Chromosome"/>
</dbReference>
<keyword evidence="1" id="KW-0472">Membrane</keyword>
<reference evidence="2 3" key="1">
    <citation type="submission" date="2018-09" db="EMBL/GenBank/DDBJ databases">
        <authorList>
            <person name="Li J."/>
        </authorList>
    </citation>
    <scope>NUCLEOTIDE SEQUENCE [LARGE SCALE GENOMIC DNA]</scope>
    <source>
        <strain evidence="2 3">2129</strain>
    </source>
</reference>
<sequence>MSGGRVRWGNVVVTGLVGVVVYLVVFVALAVARPAGEALGLFDAGPLRPFYLVEVLRAAVVSLVGLVALRNRQEGRGRGRDGVPVPGPWDPVGVSEGAAPSFFLVHALLYAAIAVVVICGGDLVLSGLSADTLLEAAALVAGSLLAVPLVRGLGARRV</sequence>
<protein>
    <submittedName>
        <fullName evidence="2">Uncharacterized protein</fullName>
    </submittedName>
</protein>
<feature type="transmembrane region" description="Helical" evidence="1">
    <location>
        <begin position="51"/>
        <end position="69"/>
    </location>
</feature>
<name>A0ABM6Z1B3_9ACTO</name>
<proteinExistence type="predicted"/>
<dbReference type="EMBL" id="CP032514">
    <property type="protein sequence ID" value="AYD89037.1"/>
    <property type="molecule type" value="Genomic_DNA"/>
</dbReference>
<keyword evidence="1" id="KW-0812">Transmembrane</keyword>
<keyword evidence="3" id="KW-1185">Reference proteome</keyword>
<keyword evidence="1" id="KW-1133">Transmembrane helix</keyword>
<dbReference type="RefSeq" id="WP_119836230.1">
    <property type="nucleotide sequence ID" value="NZ_CP032514.1"/>
</dbReference>
<feature type="transmembrane region" description="Helical" evidence="1">
    <location>
        <begin position="12"/>
        <end position="31"/>
    </location>
</feature>
<organism evidence="2 3">
    <name type="scientific">Actinomyces lilanjuaniae</name>
    <dbReference type="NCBI Taxonomy" id="2321394"/>
    <lineage>
        <taxon>Bacteria</taxon>
        <taxon>Bacillati</taxon>
        <taxon>Actinomycetota</taxon>
        <taxon>Actinomycetes</taxon>
        <taxon>Actinomycetales</taxon>
        <taxon>Actinomycetaceae</taxon>
        <taxon>Actinomyces</taxon>
    </lineage>
</organism>